<dbReference type="RefSeq" id="WP_275057079.1">
    <property type="nucleotide sequence ID" value="NZ_CP118988.1"/>
</dbReference>
<dbReference type="EMBL" id="CP118988">
    <property type="protein sequence ID" value="WED76355.1"/>
    <property type="molecule type" value="Genomic_DNA"/>
</dbReference>
<dbReference type="Proteomes" id="UP001213721">
    <property type="component" value="Chromosome"/>
</dbReference>
<feature type="transmembrane region" description="Helical" evidence="1">
    <location>
        <begin position="82"/>
        <end position="104"/>
    </location>
</feature>
<evidence type="ECO:0000313" key="2">
    <source>
        <dbReference type="EMBL" id="WED76355.1"/>
    </source>
</evidence>
<organism evidence="2 3">
    <name type="scientific">Aeromonas allosaccharophila</name>
    <dbReference type="NCBI Taxonomy" id="656"/>
    <lineage>
        <taxon>Bacteria</taxon>
        <taxon>Pseudomonadati</taxon>
        <taxon>Pseudomonadota</taxon>
        <taxon>Gammaproteobacteria</taxon>
        <taxon>Aeromonadales</taxon>
        <taxon>Aeromonadaceae</taxon>
        <taxon>Aeromonas</taxon>
    </lineage>
</organism>
<sequence>MMLLGVFLIAAIYIFAGFGRLEDKSFLFGSLLMIFYLILYYTFPVTTFGTSIYIGRLTQYLPVFSYGLILFGSSFIPFKKEVVYIAGFLGLLLSIFSQFLLNVII</sequence>
<accession>A0AAX3NRV6</accession>
<keyword evidence="1" id="KW-0472">Membrane</keyword>
<feature type="transmembrane region" description="Helical" evidence="1">
    <location>
        <begin position="57"/>
        <end position="76"/>
    </location>
</feature>
<protein>
    <submittedName>
        <fullName evidence="2">Uncharacterized protein</fullName>
    </submittedName>
</protein>
<proteinExistence type="predicted"/>
<evidence type="ECO:0000256" key="1">
    <source>
        <dbReference type="SAM" id="Phobius"/>
    </source>
</evidence>
<reference evidence="2" key="1">
    <citation type="submission" date="2023-02" db="EMBL/GenBank/DDBJ databases">
        <title>The sequence of Aeromonas allosaccharophila K520.</title>
        <authorList>
            <person name="Luo X."/>
        </authorList>
    </citation>
    <scope>NUCLEOTIDE SEQUENCE</scope>
    <source>
        <strain evidence="2">K520</strain>
    </source>
</reference>
<name>A0AAX3NRV6_9GAMM</name>
<evidence type="ECO:0000313" key="3">
    <source>
        <dbReference type="Proteomes" id="UP001213721"/>
    </source>
</evidence>
<dbReference type="AlphaFoldDB" id="A0AAX3NRV6"/>
<keyword evidence="1" id="KW-1133">Transmembrane helix</keyword>
<gene>
    <name evidence="2" type="ORF">PYU98_21155</name>
</gene>
<feature type="transmembrane region" description="Helical" evidence="1">
    <location>
        <begin position="26"/>
        <end position="45"/>
    </location>
</feature>
<keyword evidence="1" id="KW-0812">Transmembrane</keyword>